<dbReference type="RefSeq" id="WP_200132822.1">
    <property type="nucleotide sequence ID" value="NZ_JAEHOI010000011.1"/>
</dbReference>
<proteinExistence type="predicted"/>
<dbReference type="Proteomes" id="UP000618733">
    <property type="component" value="Unassembled WGS sequence"/>
</dbReference>
<keyword evidence="3" id="KW-1185">Reference proteome</keyword>
<dbReference type="EMBL" id="JAEHOI010000011">
    <property type="protein sequence ID" value="MBK0422623.1"/>
    <property type="molecule type" value="Genomic_DNA"/>
</dbReference>
<evidence type="ECO:0000313" key="3">
    <source>
        <dbReference type="Proteomes" id="UP000618733"/>
    </source>
</evidence>
<feature type="compositionally biased region" description="Acidic residues" evidence="1">
    <location>
        <begin position="68"/>
        <end position="78"/>
    </location>
</feature>
<evidence type="ECO:0000256" key="1">
    <source>
        <dbReference type="SAM" id="MobiDB-lite"/>
    </source>
</evidence>
<gene>
    <name evidence="2" type="ORF">JD292_11125</name>
</gene>
<protein>
    <submittedName>
        <fullName evidence="2">Uncharacterized protein</fullName>
    </submittedName>
</protein>
<reference evidence="2" key="1">
    <citation type="submission" date="2020-12" db="EMBL/GenBank/DDBJ databases">
        <title>Leucobacter sp. CAS2, isolated from Chromium sludge.</title>
        <authorList>
            <person name="Xu Z."/>
        </authorList>
    </citation>
    <scope>NUCLEOTIDE SEQUENCE</scope>
    <source>
        <strain evidence="2">CSA2</strain>
    </source>
</reference>
<evidence type="ECO:0000313" key="2">
    <source>
        <dbReference type="EMBL" id="MBK0422623.1"/>
    </source>
</evidence>
<name>A0A934QE51_9MICO</name>
<feature type="region of interest" description="Disordered" evidence="1">
    <location>
        <begin position="59"/>
        <end position="78"/>
    </location>
</feature>
<dbReference type="AlphaFoldDB" id="A0A934QE51"/>
<sequence length="78" mass="8939">MKIRATAAFDTSHSRFEAESAAQSISELEAEYAAGRIAAPAYFERKQSLVRLYLRQTTSPRRRRRYEDEEPEEAADQG</sequence>
<accession>A0A934QE51</accession>
<comment type="caution">
    <text evidence="2">The sequence shown here is derived from an EMBL/GenBank/DDBJ whole genome shotgun (WGS) entry which is preliminary data.</text>
</comment>
<organism evidence="2 3">
    <name type="scientific">Leucobacter edaphi</name>
    <dbReference type="NCBI Taxonomy" id="2796472"/>
    <lineage>
        <taxon>Bacteria</taxon>
        <taxon>Bacillati</taxon>
        <taxon>Actinomycetota</taxon>
        <taxon>Actinomycetes</taxon>
        <taxon>Micrococcales</taxon>
        <taxon>Microbacteriaceae</taxon>
        <taxon>Leucobacter</taxon>
    </lineage>
</organism>